<name>A0ABV7ADB6_9RHOB</name>
<dbReference type="InterPro" id="IPR011335">
    <property type="entry name" value="Restrct_endonuc-II-like"/>
</dbReference>
<keyword evidence="1" id="KW-0378">Hydrolase</keyword>
<evidence type="ECO:0000313" key="1">
    <source>
        <dbReference type="EMBL" id="MFC2967319.1"/>
    </source>
</evidence>
<evidence type="ECO:0000313" key="2">
    <source>
        <dbReference type="Proteomes" id="UP001595443"/>
    </source>
</evidence>
<dbReference type="InterPro" id="IPR015278">
    <property type="entry name" value="BglII-like"/>
</dbReference>
<reference evidence="2" key="1">
    <citation type="journal article" date="2019" name="Int. J. Syst. Evol. Microbiol.">
        <title>The Global Catalogue of Microorganisms (GCM) 10K type strain sequencing project: providing services to taxonomists for standard genome sequencing and annotation.</title>
        <authorList>
            <consortium name="The Broad Institute Genomics Platform"/>
            <consortium name="The Broad Institute Genome Sequencing Center for Infectious Disease"/>
            <person name="Wu L."/>
            <person name="Ma J."/>
        </authorList>
    </citation>
    <scope>NUCLEOTIDE SEQUENCE [LARGE SCALE GENOMIC DNA]</scope>
    <source>
        <strain evidence="2">KCTC 62192</strain>
    </source>
</reference>
<dbReference type="RefSeq" id="WP_377833002.1">
    <property type="nucleotide sequence ID" value="NZ_JBHRSK010000004.1"/>
</dbReference>
<dbReference type="GO" id="GO:0004519">
    <property type="term" value="F:endonuclease activity"/>
    <property type="evidence" value="ECO:0007669"/>
    <property type="project" value="UniProtKB-KW"/>
</dbReference>
<dbReference type="Pfam" id="PF09195">
    <property type="entry name" value="Endonuc-BglII"/>
    <property type="match status" value="1"/>
</dbReference>
<protein>
    <submittedName>
        <fullName evidence="1">BglII/BstYI family type II restriction endonuclease</fullName>
    </submittedName>
</protein>
<dbReference type="EMBL" id="JBHRSK010000004">
    <property type="protein sequence ID" value="MFC2967319.1"/>
    <property type="molecule type" value="Genomic_DNA"/>
</dbReference>
<gene>
    <name evidence="1" type="ORF">ACFOES_04360</name>
</gene>
<accession>A0ABV7ADB6</accession>
<dbReference type="Proteomes" id="UP001595443">
    <property type="component" value="Unassembled WGS sequence"/>
</dbReference>
<keyword evidence="2" id="KW-1185">Reference proteome</keyword>
<comment type="caution">
    <text evidence="1">The sequence shown here is derived from an EMBL/GenBank/DDBJ whole genome shotgun (WGS) entry which is preliminary data.</text>
</comment>
<dbReference type="SUPFAM" id="SSF52980">
    <property type="entry name" value="Restriction endonuclease-like"/>
    <property type="match status" value="1"/>
</dbReference>
<sequence>MFEKLLKNGFDVAIRNHAGAIMAVDFPDQAQELVDALMEVSIPAEELIGSGGGEAQSTQRLRRRLYEAEWPKHNFDFQLIVDGKETVSHSHEIDHVRRSDAGTIALEIEWNNKDPFFDRDLENFQRLHGQSAISIGVMITRGSSMQDAMQGIIQRCIQKHGIIDDADLVDRFKMKDRTKRQKEAVDKLMQQQIPFADAFAKHFVSDKFGTATTHWSKLKERIDRGVGNPCPMLLIGLPVGVIVE</sequence>
<keyword evidence="1" id="KW-0255">Endonuclease</keyword>
<organism evidence="1 2">
    <name type="scientific">Acidimangrovimonas pyrenivorans</name>
    <dbReference type="NCBI Taxonomy" id="2030798"/>
    <lineage>
        <taxon>Bacteria</taxon>
        <taxon>Pseudomonadati</taxon>
        <taxon>Pseudomonadota</taxon>
        <taxon>Alphaproteobacteria</taxon>
        <taxon>Rhodobacterales</taxon>
        <taxon>Paracoccaceae</taxon>
        <taxon>Acidimangrovimonas</taxon>
    </lineage>
</organism>
<keyword evidence="1" id="KW-0540">Nuclease</keyword>
<proteinExistence type="predicted"/>